<evidence type="ECO:0000259" key="2">
    <source>
        <dbReference type="PROSITE" id="PS51194"/>
    </source>
</evidence>
<dbReference type="SUPFAM" id="SSF56024">
    <property type="entry name" value="Phospholipase D/nuclease"/>
    <property type="match status" value="1"/>
</dbReference>
<feature type="domain" description="Helicase ATP-binding" evidence="1">
    <location>
        <begin position="333"/>
        <end position="489"/>
    </location>
</feature>
<dbReference type="GO" id="GO:0120545">
    <property type="term" value="F:nucleic acid conformation isomerase activity"/>
    <property type="evidence" value="ECO:0007669"/>
    <property type="project" value="UniProtKB-ARBA"/>
</dbReference>
<dbReference type="InterPro" id="IPR014001">
    <property type="entry name" value="Helicase_ATP-bd"/>
</dbReference>
<dbReference type="PROSITE" id="PS51194">
    <property type="entry name" value="HELICASE_CTER"/>
    <property type="match status" value="1"/>
</dbReference>
<dbReference type="Pfam" id="PF04851">
    <property type="entry name" value="ResIII"/>
    <property type="match status" value="1"/>
</dbReference>
<evidence type="ECO:0000313" key="3">
    <source>
        <dbReference type="EMBL" id="MDE4908077.1"/>
    </source>
</evidence>
<dbReference type="PANTHER" id="PTHR47962:SF7">
    <property type="entry name" value="MITOCHONDRIAL ATP-DEPENDENT HELICASE IRC3-RELATED"/>
    <property type="match status" value="1"/>
</dbReference>
<dbReference type="SMART" id="SM00487">
    <property type="entry name" value="DEXDc"/>
    <property type="match status" value="1"/>
</dbReference>
<feature type="domain" description="Helicase C-terminal" evidence="2">
    <location>
        <begin position="548"/>
        <end position="694"/>
    </location>
</feature>
<dbReference type="GO" id="GO:0016887">
    <property type="term" value="F:ATP hydrolysis activity"/>
    <property type="evidence" value="ECO:0007669"/>
    <property type="project" value="TreeGrafter"/>
</dbReference>
<dbReference type="SUPFAM" id="SSF52540">
    <property type="entry name" value="P-loop containing nucleoside triphosphate hydrolases"/>
    <property type="match status" value="1"/>
</dbReference>
<dbReference type="Pfam" id="PF11907">
    <property type="entry name" value="DUF3427"/>
    <property type="match status" value="1"/>
</dbReference>
<sequence length="1047" mass="118944">MGLAPGIYEQLINEYIAEKRNEPAADLSEYSCESILKFDTTTLISLYLTRIFRKSFASLKESSDSVDLQIHTANALIETLAQKTGDASLNRCRIGEDGEVLLSIIDKSHTAQYQNLTITRPETSLSLSSLFTGSHIEPSMVGELKKEIQSADRIDILVSFVKWSGIRLIMDELREFTQRGTLRVITTSYMGATDLKAVAFLSSLPQTTVQISYDTKRTRLHAKAYYFKRYSGFSTAYVGSSNLSNAAVTSGLEWNVKLTAQDAPDIMKKMEATFETYWNDPEFHQYRPKEDEDILRTALQSEHQRNTDEVFISPFDIQPYYYQKEILEKLQTERTLFGRTKNLIVAATGTGKTVIAAFDYKAFAQTHARHPRLLFVAHREEILKQSCATFRGVLKDQNFGELLTGHHMPTQKDHLFVSIQSFNSRELYKETPPDYYDYIVVDEFHHAAAPSYEQLLSYYTPRILLGLTATPERMDGLDILSHFDGRVAAEIRLPESIDRKLLAPFHYFGVADGVDLDQIRWMNGGYDRGELDHLFTGNTERVATILGALDRYVADIKGVIGLGFCVTVNHAEYMAQAFTDAGIPSASLHAKSTHEERNTIQKRLVNGEIVFIFVVDLYNEGVDIPEVNTILFLRPTESLTVFLQQLGRGLRLADGKECLTVLDFVGHHRAQYKCAEHLEALLYQSCKSLQRQVTTGSFFLPKGCNIHLERVAQKHILQNIDDSIQNKKRLIAKIRNYEGQTGEKLTLSAFMDYFDLTPREIYEKGTFQELCYAAGTGEKPDKNTAKLLKDGILRLLPSNSSSFLSFCAGFFRAHTPRPCASLTEREKQQYAMLYYTFYTRPYEETFVSLHEPFAEFGAHPWMTEEVRTIIAYLSAHLSVMEKPLGLSSWTPLSLHGVYTRDQIFAGLGQFTATTKPARGQREGVVHLVEKNLDVFFINLNKTEEDYSPTTMYEDYAINDELFHWQSQSTTSVESPTGQRYIHHAEQGTQVLLFARENKKKNGRAEPYTCLGTATYVRHEGSRPMSIIWKLDVPMPPRLLEKALKMSV</sequence>
<dbReference type="CDD" id="cd18799">
    <property type="entry name" value="SF2_C_EcoAI-like"/>
    <property type="match status" value="1"/>
</dbReference>
<protein>
    <submittedName>
        <fullName evidence="3">DUF3427 domain-containing protein</fullName>
    </submittedName>
</protein>
<dbReference type="AlphaFoldDB" id="A0A9Q4KU48"/>
<dbReference type="Pfam" id="PF00271">
    <property type="entry name" value="Helicase_C"/>
    <property type="match status" value="1"/>
</dbReference>
<dbReference type="InterPro" id="IPR052511">
    <property type="entry name" value="ATP-dep_Helicase"/>
</dbReference>
<dbReference type="CDD" id="cd09203">
    <property type="entry name" value="PLDc_N_DEXD_b1"/>
    <property type="match status" value="1"/>
</dbReference>
<dbReference type="GO" id="GO:0003677">
    <property type="term" value="F:DNA binding"/>
    <property type="evidence" value="ECO:0007669"/>
    <property type="project" value="InterPro"/>
</dbReference>
<keyword evidence="4" id="KW-1185">Reference proteome</keyword>
<dbReference type="GO" id="GO:0140097">
    <property type="term" value="F:catalytic activity, acting on DNA"/>
    <property type="evidence" value="ECO:0007669"/>
    <property type="project" value="UniProtKB-ARBA"/>
</dbReference>
<dbReference type="Gene3D" id="3.30.870.10">
    <property type="entry name" value="Endonuclease Chain A"/>
    <property type="match status" value="1"/>
</dbReference>
<organism evidence="3 4">
    <name type="scientific">Methanogenium marinum</name>
    <dbReference type="NCBI Taxonomy" id="348610"/>
    <lineage>
        <taxon>Archaea</taxon>
        <taxon>Methanobacteriati</taxon>
        <taxon>Methanobacteriota</taxon>
        <taxon>Stenosarchaea group</taxon>
        <taxon>Methanomicrobia</taxon>
        <taxon>Methanomicrobiales</taxon>
        <taxon>Methanomicrobiaceae</taxon>
        <taxon>Methanogenium</taxon>
    </lineage>
</organism>
<proteinExistence type="predicted"/>
<comment type="caution">
    <text evidence="3">The sequence shown here is derived from an EMBL/GenBank/DDBJ whole genome shotgun (WGS) entry which is preliminary data.</text>
</comment>
<dbReference type="Proteomes" id="UP001143747">
    <property type="component" value="Unassembled WGS sequence"/>
</dbReference>
<dbReference type="SMART" id="SM00490">
    <property type="entry name" value="HELICc"/>
    <property type="match status" value="1"/>
</dbReference>
<dbReference type="InterPro" id="IPR006935">
    <property type="entry name" value="Helicase/UvrB_N"/>
</dbReference>
<evidence type="ECO:0000259" key="1">
    <source>
        <dbReference type="PROSITE" id="PS51192"/>
    </source>
</evidence>
<dbReference type="RefSeq" id="WP_274924712.1">
    <property type="nucleotide sequence ID" value="NZ_JAKELO010000002.1"/>
</dbReference>
<dbReference type="EMBL" id="JAKELO010000002">
    <property type="protein sequence ID" value="MDE4908077.1"/>
    <property type="molecule type" value="Genomic_DNA"/>
</dbReference>
<dbReference type="InterPro" id="IPR025202">
    <property type="entry name" value="PLD-like_dom"/>
</dbReference>
<gene>
    <name evidence="3" type="ORF">L0665_05570</name>
</gene>
<dbReference type="CDD" id="cd18032">
    <property type="entry name" value="DEXHc_RE_I_III_res"/>
    <property type="match status" value="1"/>
</dbReference>
<dbReference type="InterPro" id="IPR001650">
    <property type="entry name" value="Helicase_C-like"/>
</dbReference>
<dbReference type="PANTHER" id="PTHR47962">
    <property type="entry name" value="ATP-DEPENDENT HELICASE LHR-RELATED-RELATED"/>
    <property type="match status" value="1"/>
</dbReference>
<dbReference type="Gene3D" id="3.40.50.300">
    <property type="entry name" value="P-loop containing nucleotide triphosphate hydrolases"/>
    <property type="match status" value="2"/>
</dbReference>
<dbReference type="InterPro" id="IPR021835">
    <property type="entry name" value="DUF3427"/>
</dbReference>
<dbReference type="PROSITE" id="PS51192">
    <property type="entry name" value="HELICASE_ATP_BIND_1"/>
    <property type="match status" value="1"/>
</dbReference>
<dbReference type="InterPro" id="IPR027417">
    <property type="entry name" value="P-loop_NTPase"/>
</dbReference>
<reference evidence="3" key="1">
    <citation type="submission" date="2022-01" db="EMBL/GenBank/DDBJ databases">
        <title>Draft genome of Methanogenium marinum DSM 15558.</title>
        <authorList>
            <person name="Chen S.-C."/>
            <person name="You Y.-T."/>
        </authorList>
    </citation>
    <scope>NUCLEOTIDE SEQUENCE</scope>
    <source>
        <strain evidence="3">DSM 15558</strain>
    </source>
</reference>
<name>A0A9Q4KU48_9EURY</name>
<evidence type="ECO:0000313" key="4">
    <source>
        <dbReference type="Proteomes" id="UP001143747"/>
    </source>
</evidence>
<dbReference type="GO" id="GO:0005524">
    <property type="term" value="F:ATP binding"/>
    <property type="evidence" value="ECO:0007669"/>
    <property type="project" value="InterPro"/>
</dbReference>
<accession>A0A9Q4KU48</accession>
<dbReference type="Pfam" id="PF13091">
    <property type="entry name" value="PLDc_2"/>
    <property type="match status" value="1"/>
</dbReference>